<evidence type="ECO:0000256" key="1">
    <source>
        <dbReference type="HAMAP-Rule" id="MF_01187"/>
    </source>
</evidence>
<protein>
    <recommendedName>
        <fullName evidence="1">UPF0434 protein F4559_000542</fullName>
    </recommendedName>
</protein>
<evidence type="ECO:0000313" key="2">
    <source>
        <dbReference type="EMBL" id="MBB4963183.1"/>
    </source>
</evidence>
<organism evidence="2 3">
    <name type="scientific">Saccharothrix violaceirubra</name>
    <dbReference type="NCBI Taxonomy" id="413306"/>
    <lineage>
        <taxon>Bacteria</taxon>
        <taxon>Bacillati</taxon>
        <taxon>Actinomycetota</taxon>
        <taxon>Actinomycetes</taxon>
        <taxon>Pseudonocardiales</taxon>
        <taxon>Pseudonocardiaceae</taxon>
        <taxon>Saccharothrix</taxon>
    </lineage>
</organism>
<dbReference type="EMBL" id="JACHJS010000001">
    <property type="protein sequence ID" value="MBB4963183.1"/>
    <property type="molecule type" value="Genomic_DNA"/>
</dbReference>
<reference evidence="2 3" key="1">
    <citation type="submission" date="2020-08" db="EMBL/GenBank/DDBJ databases">
        <title>Sequencing the genomes of 1000 actinobacteria strains.</title>
        <authorList>
            <person name="Klenk H.-P."/>
        </authorList>
    </citation>
    <scope>NUCLEOTIDE SEQUENCE [LARGE SCALE GENOMIC DNA]</scope>
    <source>
        <strain evidence="2 3">DSM 45084</strain>
    </source>
</reference>
<dbReference type="AlphaFoldDB" id="A0A7W7WU71"/>
<keyword evidence="3" id="KW-1185">Reference proteome</keyword>
<accession>A0A7W7WU71</accession>
<comment type="caution">
    <text evidence="2">The sequence shown here is derived from an EMBL/GenBank/DDBJ whole genome shotgun (WGS) entry which is preliminary data.</text>
</comment>
<dbReference type="HAMAP" id="MF_01187">
    <property type="entry name" value="UPF0434"/>
    <property type="match status" value="1"/>
</dbReference>
<sequence>MAVRLDDRLLEILVCPCPDRAPLTAGTPADPQADFLTCTSCGRSYPVVDDIPVLLLDEAVEPTAG</sequence>
<dbReference type="InterPro" id="IPR005651">
    <property type="entry name" value="Trm112-like"/>
</dbReference>
<dbReference type="RefSeq" id="WP_184665996.1">
    <property type="nucleotide sequence ID" value="NZ_BAABAI010000004.1"/>
</dbReference>
<dbReference type="Proteomes" id="UP000542674">
    <property type="component" value="Unassembled WGS sequence"/>
</dbReference>
<evidence type="ECO:0000313" key="3">
    <source>
        <dbReference type="Proteomes" id="UP000542674"/>
    </source>
</evidence>
<gene>
    <name evidence="2" type="ORF">F4559_000542</name>
</gene>
<name>A0A7W7WU71_9PSEU</name>
<dbReference type="Gene3D" id="2.20.25.10">
    <property type="match status" value="1"/>
</dbReference>
<comment type="similarity">
    <text evidence="1">Belongs to the UPF0434 family.</text>
</comment>
<proteinExistence type="inferred from homology"/>
<dbReference type="Pfam" id="PF03966">
    <property type="entry name" value="Trm112p"/>
    <property type="match status" value="1"/>
</dbReference>
<dbReference type="SUPFAM" id="SSF158997">
    <property type="entry name" value="Trm112p-like"/>
    <property type="match status" value="1"/>
</dbReference>